<dbReference type="AlphaFoldDB" id="A0A822DMH8"/>
<proteinExistence type="predicted"/>
<dbReference type="EMBL" id="CAJOBR010061370">
    <property type="protein sequence ID" value="CAF5073181.1"/>
    <property type="molecule type" value="Genomic_DNA"/>
</dbReference>
<keyword evidence="1" id="KW-0472">Membrane</keyword>
<protein>
    <submittedName>
        <fullName evidence="2">Uncharacterized protein</fullName>
    </submittedName>
</protein>
<evidence type="ECO:0000313" key="2">
    <source>
        <dbReference type="EMBL" id="CAF5073181.1"/>
    </source>
</evidence>
<organism evidence="2 3">
    <name type="scientific">Rotaria socialis</name>
    <dbReference type="NCBI Taxonomy" id="392032"/>
    <lineage>
        <taxon>Eukaryota</taxon>
        <taxon>Metazoa</taxon>
        <taxon>Spiralia</taxon>
        <taxon>Gnathifera</taxon>
        <taxon>Rotifera</taxon>
        <taxon>Eurotatoria</taxon>
        <taxon>Bdelloidea</taxon>
        <taxon>Philodinida</taxon>
        <taxon>Philodinidae</taxon>
        <taxon>Rotaria</taxon>
    </lineage>
</organism>
<reference evidence="2" key="1">
    <citation type="submission" date="2021-02" db="EMBL/GenBank/DDBJ databases">
        <authorList>
            <person name="Nowell W R."/>
        </authorList>
    </citation>
    <scope>NUCLEOTIDE SEQUENCE</scope>
</reference>
<keyword evidence="1" id="KW-1133">Transmembrane helix</keyword>
<sequence length="25" mass="2903">NNMILHLYSNGFILILNALLLWSET</sequence>
<keyword evidence="1" id="KW-0812">Transmembrane</keyword>
<evidence type="ECO:0000313" key="3">
    <source>
        <dbReference type="Proteomes" id="UP000663848"/>
    </source>
</evidence>
<comment type="caution">
    <text evidence="2">The sequence shown here is derived from an EMBL/GenBank/DDBJ whole genome shotgun (WGS) entry which is preliminary data.</text>
</comment>
<dbReference type="Proteomes" id="UP000663848">
    <property type="component" value="Unassembled WGS sequence"/>
</dbReference>
<name>A0A822DMH8_9BILA</name>
<evidence type="ECO:0000256" key="1">
    <source>
        <dbReference type="SAM" id="Phobius"/>
    </source>
</evidence>
<gene>
    <name evidence="2" type="ORF">QYT958_LOCUS43402</name>
</gene>
<feature type="transmembrane region" description="Helical" evidence="1">
    <location>
        <begin position="6"/>
        <end position="23"/>
    </location>
</feature>
<accession>A0A822DMH8</accession>
<feature type="non-terminal residue" evidence="2">
    <location>
        <position position="1"/>
    </location>
</feature>